<name>A0AAD8HY66_9APIA</name>
<dbReference type="PRINTS" id="PR00447">
    <property type="entry name" value="NATRESASSCMP"/>
</dbReference>
<dbReference type="GO" id="GO:0005384">
    <property type="term" value="F:manganese ion transmembrane transporter activity"/>
    <property type="evidence" value="ECO:0007669"/>
    <property type="project" value="TreeGrafter"/>
</dbReference>
<evidence type="ECO:0000256" key="4">
    <source>
        <dbReference type="ARBA" id="ARBA00022692"/>
    </source>
</evidence>
<evidence type="ECO:0000313" key="10">
    <source>
        <dbReference type="Proteomes" id="UP001237642"/>
    </source>
</evidence>
<evidence type="ECO:0000256" key="6">
    <source>
        <dbReference type="ARBA" id="ARBA00023065"/>
    </source>
</evidence>
<keyword evidence="4 8" id="KW-0812">Transmembrane</keyword>
<accession>A0AAD8HY66</accession>
<dbReference type="Pfam" id="PF05623">
    <property type="entry name" value="DUF789"/>
    <property type="match status" value="1"/>
</dbReference>
<organism evidence="9 10">
    <name type="scientific">Heracleum sosnowskyi</name>
    <dbReference type="NCBI Taxonomy" id="360622"/>
    <lineage>
        <taxon>Eukaryota</taxon>
        <taxon>Viridiplantae</taxon>
        <taxon>Streptophyta</taxon>
        <taxon>Embryophyta</taxon>
        <taxon>Tracheophyta</taxon>
        <taxon>Spermatophyta</taxon>
        <taxon>Magnoliopsida</taxon>
        <taxon>eudicotyledons</taxon>
        <taxon>Gunneridae</taxon>
        <taxon>Pentapetalae</taxon>
        <taxon>asterids</taxon>
        <taxon>campanulids</taxon>
        <taxon>Apiales</taxon>
        <taxon>Apiaceae</taxon>
        <taxon>Apioideae</taxon>
        <taxon>apioid superclade</taxon>
        <taxon>Tordylieae</taxon>
        <taxon>Tordyliinae</taxon>
        <taxon>Heracleum</taxon>
    </lineage>
</organism>
<dbReference type="Pfam" id="PF01566">
    <property type="entry name" value="Nramp"/>
    <property type="match status" value="1"/>
</dbReference>
<dbReference type="PANTHER" id="PTHR11706:SF77">
    <property type="entry name" value="METAL TRANSPORTER NRAMP5"/>
    <property type="match status" value="1"/>
</dbReference>
<proteinExistence type="inferred from homology"/>
<comment type="subcellular location">
    <subcellularLocation>
        <location evidence="1">Membrane</location>
        <topology evidence="1">Multi-pass membrane protein</topology>
    </subcellularLocation>
</comment>
<evidence type="ECO:0000256" key="3">
    <source>
        <dbReference type="ARBA" id="ARBA00022448"/>
    </source>
</evidence>
<keyword evidence="6" id="KW-0406">Ion transport</keyword>
<feature type="transmembrane region" description="Helical" evidence="8">
    <location>
        <begin position="187"/>
        <end position="211"/>
    </location>
</feature>
<keyword evidence="7 8" id="KW-0472">Membrane</keyword>
<dbReference type="GO" id="GO:0034755">
    <property type="term" value="P:iron ion transmembrane transport"/>
    <property type="evidence" value="ECO:0007669"/>
    <property type="project" value="TreeGrafter"/>
</dbReference>
<gene>
    <name evidence="9" type="ORF">POM88_030756</name>
</gene>
<dbReference type="EMBL" id="JAUIZM010000007">
    <property type="protein sequence ID" value="KAK1374563.1"/>
    <property type="molecule type" value="Genomic_DNA"/>
</dbReference>
<evidence type="ECO:0000256" key="7">
    <source>
        <dbReference type="ARBA" id="ARBA00023136"/>
    </source>
</evidence>
<dbReference type="GO" id="GO:0005886">
    <property type="term" value="C:plasma membrane"/>
    <property type="evidence" value="ECO:0007669"/>
    <property type="project" value="TreeGrafter"/>
</dbReference>
<sequence length="431" mass="47954">MELLEIATSCCGYVKSIFMLKPGRGEKLKDPTHLDSKMAKPISIEVWNPNGKYRVVSTKPMHGTRWINLLTQQDCRVEICTLKKTILSVEDITALIGDKCDGVIGQISLLLVFVMAACHFGELSYVKPPAQDVLKGMFIPKLSGQGATIDAIALLGALVMSHNLFLHSALVLSRKIPNSVRGINDACRYFLMESGFALFVAFLINVAVISVTGSVCNSPNMSKDNLDRCDDITLNSASFLLKSSTITGTYAGQYIMQGFIDLKMKTWIRNLMILSFELPFALIPLLKFSSSNLKRGPHINSIYIIVSSSNTSGNSKFWNSSSGSNSSTNPERKEVCLFKHHFEFHDDQNPYTRLSFFDKIQNLAKNNPGLMTLRSTDLLPSSWKLDGCCMVTTLSPGVYSKMPLRLSAQRKVGRVQQRYIETTTLKNLKYC</sequence>
<dbReference type="PANTHER" id="PTHR11706">
    <property type="entry name" value="SOLUTE CARRIER PROTEIN FAMILY 11 MEMBER"/>
    <property type="match status" value="1"/>
</dbReference>
<feature type="transmembrane region" description="Helical" evidence="8">
    <location>
        <begin position="146"/>
        <end position="166"/>
    </location>
</feature>
<keyword evidence="5 8" id="KW-1133">Transmembrane helix</keyword>
<evidence type="ECO:0000256" key="1">
    <source>
        <dbReference type="ARBA" id="ARBA00004141"/>
    </source>
</evidence>
<reference evidence="9" key="2">
    <citation type="submission" date="2023-05" db="EMBL/GenBank/DDBJ databases">
        <authorList>
            <person name="Schelkunov M.I."/>
        </authorList>
    </citation>
    <scope>NUCLEOTIDE SEQUENCE</scope>
    <source>
        <strain evidence="9">Hsosn_3</strain>
        <tissue evidence="9">Leaf</tissue>
    </source>
</reference>
<dbReference type="InterPro" id="IPR001046">
    <property type="entry name" value="NRAMP_fam"/>
</dbReference>
<feature type="transmembrane region" description="Helical" evidence="8">
    <location>
        <begin position="107"/>
        <end position="126"/>
    </location>
</feature>
<dbReference type="GO" id="GO:0015086">
    <property type="term" value="F:cadmium ion transmembrane transporter activity"/>
    <property type="evidence" value="ECO:0007669"/>
    <property type="project" value="TreeGrafter"/>
</dbReference>
<evidence type="ECO:0000313" key="9">
    <source>
        <dbReference type="EMBL" id="KAK1374563.1"/>
    </source>
</evidence>
<evidence type="ECO:0000256" key="2">
    <source>
        <dbReference type="ARBA" id="ARBA00009965"/>
    </source>
</evidence>
<keyword evidence="3" id="KW-0813">Transport</keyword>
<evidence type="ECO:0000256" key="5">
    <source>
        <dbReference type="ARBA" id="ARBA00022989"/>
    </source>
</evidence>
<reference evidence="9" key="1">
    <citation type="submission" date="2023-02" db="EMBL/GenBank/DDBJ databases">
        <title>Genome of toxic invasive species Heracleum sosnowskyi carries increased number of genes despite the absence of recent whole-genome duplications.</title>
        <authorList>
            <person name="Schelkunov M."/>
            <person name="Shtratnikova V."/>
            <person name="Makarenko M."/>
            <person name="Klepikova A."/>
            <person name="Omelchenko D."/>
            <person name="Novikova G."/>
            <person name="Obukhova E."/>
            <person name="Bogdanov V."/>
            <person name="Penin A."/>
            <person name="Logacheva M."/>
        </authorList>
    </citation>
    <scope>NUCLEOTIDE SEQUENCE</scope>
    <source>
        <strain evidence="9">Hsosn_3</strain>
        <tissue evidence="9">Leaf</tissue>
    </source>
</reference>
<keyword evidence="10" id="KW-1185">Reference proteome</keyword>
<comment type="caution">
    <text evidence="9">The sequence shown here is derived from an EMBL/GenBank/DDBJ whole genome shotgun (WGS) entry which is preliminary data.</text>
</comment>
<dbReference type="AlphaFoldDB" id="A0AAD8HY66"/>
<dbReference type="InterPro" id="IPR008507">
    <property type="entry name" value="DUF789"/>
</dbReference>
<evidence type="ECO:0000256" key="8">
    <source>
        <dbReference type="SAM" id="Phobius"/>
    </source>
</evidence>
<comment type="similarity">
    <text evidence="2">Belongs to the NRAMP (TC 2.A.55) family.</text>
</comment>
<protein>
    <submittedName>
        <fullName evidence="9">Uncharacterized protein</fullName>
    </submittedName>
</protein>
<dbReference type="Proteomes" id="UP001237642">
    <property type="component" value="Unassembled WGS sequence"/>
</dbReference>